<feature type="region of interest" description="Disordered" evidence="1">
    <location>
        <begin position="371"/>
        <end position="413"/>
    </location>
</feature>
<keyword evidence="3" id="KW-1185">Reference proteome</keyword>
<gene>
    <name evidence="2" type="ORF">SAMD00023353_1002910</name>
</gene>
<sequence length="413" mass="47381">MNSEDWKIGEMCDGYVSLGSDEYATRLFQNQQPWHSKIRLPIEADEDQRSNFFHLESHDVDCLLVLTRSLIRLGFVAERRYAESATIKCGLHDFGRSRHADYGVKGLLVKRLFPDDLENMDILRSKLIFEQLLKHPAVDRVLFGGMQFGLKNFQLFISDPRRPKAIESIIETPWSDMTDANEVKWDGAQPLGEAVSGQAAEMDYAAENGTRIHRRVSRIPLFIRVRYTPRKDHPKTFDDVQRFKLIAPTMRRTAGMVEEAMSDATYLLRIAIKMDNEDPIENPAEIRVYDVNCRMVLPRVLSDVHDRPAIKHKIYPDSGWEIGNPKFKFMLFYTRWGNPLDGGEPDPPIDPVERRSPSPVYDGYLPYNLAVEGYDGSRTPSSGDEPDNMDVDMDILDTGSSESQRRCRLGSRY</sequence>
<reference evidence="2" key="1">
    <citation type="submission" date="2016-03" db="EMBL/GenBank/DDBJ databases">
        <title>Draft genome sequence of Rosellinia necatrix.</title>
        <authorList>
            <person name="Kanematsu S."/>
        </authorList>
    </citation>
    <scope>NUCLEOTIDE SEQUENCE [LARGE SCALE GENOMIC DNA]</scope>
    <source>
        <strain evidence="2">W97</strain>
    </source>
</reference>
<dbReference type="Proteomes" id="UP000054516">
    <property type="component" value="Unassembled WGS sequence"/>
</dbReference>
<evidence type="ECO:0000256" key="1">
    <source>
        <dbReference type="SAM" id="MobiDB-lite"/>
    </source>
</evidence>
<name>A0A1S8A6I3_ROSNE</name>
<organism evidence="2">
    <name type="scientific">Rosellinia necatrix</name>
    <name type="common">White root-rot fungus</name>
    <dbReference type="NCBI Taxonomy" id="77044"/>
    <lineage>
        <taxon>Eukaryota</taxon>
        <taxon>Fungi</taxon>
        <taxon>Dikarya</taxon>
        <taxon>Ascomycota</taxon>
        <taxon>Pezizomycotina</taxon>
        <taxon>Sordariomycetes</taxon>
        <taxon>Xylariomycetidae</taxon>
        <taxon>Xylariales</taxon>
        <taxon>Xylariaceae</taxon>
        <taxon>Rosellinia</taxon>
    </lineage>
</organism>
<accession>A0A1S8A6I3</accession>
<evidence type="ECO:0000313" key="3">
    <source>
        <dbReference type="Proteomes" id="UP000054516"/>
    </source>
</evidence>
<dbReference type="EMBL" id="DF977455">
    <property type="protein sequence ID" value="GAW25671.1"/>
    <property type="molecule type" value="Genomic_DNA"/>
</dbReference>
<feature type="compositionally biased region" description="Acidic residues" evidence="1">
    <location>
        <begin position="384"/>
        <end position="395"/>
    </location>
</feature>
<evidence type="ECO:0000313" key="2">
    <source>
        <dbReference type="EMBL" id="GAW25671.1"/>
    </source>
</evidence>
<protein>
    <submittedName>
        <fullName evidence="2">Uncharacterized protein</fullName>
    </submittedName>
</protein>
<dbReference type="STRING" id="77044.A0A1S8A6I3"/>
<dbReference type="OrthoDB" id="4767533at2759"/>
<proteinExistence type="predicted"/>
<dbReference type="AlphaFoldDB" id="A0A1S8A6I3"/>